<evidence type="ECO:0000259" key="1">
    <source>
        <dbReference type="PROSITE" id="PS50076"/>
    </source>
</evidence>
<dbReference type="InterPro" id="IPR001623">
    <property type="entry name" value="DnaJ_domain"/>
</dbReference>
<protein>
    <recommendedName>
        <fullName evidence="1">J domain-containing protein</fullName>
    </recommendedName>
</protein>
<dbReference type="SUPFAM" id="SSF46565">
    <property type="entry name" value="Chaperone J-domain"/>
    <property type="match status" value="1"/>
</dbReference>
<dbReference type="PROSITE" id="PS50076">
    <property type="entry name" value="DNAJ_2"/>
    <property type="match status" value="1"/>
</dbReference>
<dbReference type="Gene3D" id="1.10.287.110">
    <property type="entry name" value="DnaJ domain"/>
    <property type="match status" value="1"/>
</dbReference>
<feature type="domain" description="J" evidence="1">
    <location>
        <begin position="50"/>
        <end position="124"/>
    </location>
</feature>
<evidence type="ECO:0000313" key="3">
    <source>
        <dbReference type="Proteomes" id="UP000639772"/>
    </source>
</evidence>
<dbReference type="Proteomes" id="UP000639772">
    <property type="component" value="Chromosome 1"/>
</dbReference>
<accession>A0A835VN73</accession>
<comment type="caution">
    <text evidence="2">The sequence shown here is derived from an EMBL/GenBank/DDBJ whole genome shotgun (WGS) entry which is preliminary data.</text>
</comment>
<name>A0A835VN73_VANPL</name>
<proteinExistence type="predicted"/>
<evidence type="ECO:0000313" key="2">
    <source>
        <dbReference type="EMBL" id="KAG0503275.1"/>
    </source>
</evidence>
<dbReference type="PANTHER" id="PTHR24074">
    <property type="entry name" value="CO-CHAPERONE PROTEIN DJLA"/>
    <property type="match status" value="1"/>
</dbReference>
<dbReference type="OrthoDB" id="552049at2759"/>
<dbReference type="SMART" id="SM00271">
    <property type="entry name" value="DnaJ"/>
    <property type="match status" value="1"/>
</dbReference>
<dbReference type="AlphaFoldDB" id="A0A835VN73"/>
<reference evidence="2 3" key="1">
    <citation type="journal article" date="2020" name="Nat. Food">
        <title>A phased Vanilla planifolia genome enables genetic improvement of flavour and production.</title>
        <authorList>
            <person name="Hasing T."/>
            <person name="Tang H."/>
            <person name="Brym M."/>
            <person name="Khazi F."/>
            <person name="Huang T."/>
            <person name="Chambers A.H."/>
        </authorList>
    </citation>
    <scope>NUCLEOTIDE SEQUENCE [LARGE SCALE GENOMIC DNA]</scope>
    <source>
        <tissue evidence="2">Leaf</tissue>
    </source>
</reference>
<dbReference type="PRINTS" id="PR00625">
    <property type="entry name" value="JDOMAIN"/>
</dbReference>
<dbReference type="GO" id="GO:0005783">
    <property type="term" value="C:endoplasmic reticulum"/>
    <property type="evidence" value="ECO:0007669"/>
    <property type="project" value="UniProtKB-ARBA"/>
</dbReference>
<organism evidence="2 3">
    <name type="scientific">Vanilla planifolia</name>
    <name type="common">Vanilla</name>
    <dbReference type="NCBI Taxonomy" id="51239"/>
    <lineage>
        <taxon>Eukaryota</taxon>
        <taxon>Viridiplantae</taxon>
        <taxon>Streptophyta</taxon>
        <taxon>Embryophyta</taxon>
        <taxon>Tracheophyta</taxon>
        <taxon>Spermatophyta</taxon>
        <taxon>Magnoliopsida</taxon>
        <taxon>Liliopsida</taxon>
        <taxon>Asparagales</taxon>
        <taxon>Orchidaceae</taxon>
        <taxon>Vanilloideae</taxon>
        <taxon>Vanilleae</taxon>
        <taxon>Vanilla</taxon>
    </lineage>
</organism>
<dbReference type="InterPro" id="IPR036869">
    <property type="entry name" value="J_dom_sf"/>
</dbReference>
<sequence>MAISMGTACSIGSLVPSHSSIKASGRRGVKGGRRRTGSVFVVAAAANLSEQYAMLRVSPRASEEEVKKAFRRLALQYHPDVCKGSNCGVQFHRINEAYDIIISSLRSSKHQVQEKERQSQQSYVDDNDWEEWMGWEGGFVNYASHTDP</sequence>
<dbReference type="CDD" id="cd06257">
    <property type="entry name" value="DnaJ"/>
    <property type="match status" value="1"/>
</dbReference>
<gene>
    <name evidence="2" type="ORF">HPP92_003347</name>
</gene>
<dbReference type="EMBL" id="JADCNM010000001">
    <property type="protein sequence ID" value="KAG0503275.1"/>
    <property type="molecule type" value="Genomic_DNA"/>
</dbReference>
<dbReference type="InterPro" id="IPR050817">
    <property type="entry name" value="DjlA_DnaK_co-chaperone"/>
</dbReference>
<dbReference type="Pfam" id="PF00226">
    <property type="entry name" value="DnaJ"/>
    <property type="match status" value="1"/>
</dbReference>